<protein>
    <submittedName>
        <fullName evidence="2">Bifunctional purine biosynthesis protein PURH</fullName>
    </submittedName>
</protein>
<dbReference type="EMBL" id="BKCP01005084">
    <property type="protein sequence ID" value="GER36215.1"/>
    <property type="molecule type" value="Genomic_DNA"/>
</dbReference>
<evidence type="ECO:0000256" key="1">
    <source>
        <dbReference type="SAM" id="MobiDB-lite"/>
    </source>
</evidence>
<comment type="caution">
    <text evidence="2">The sequence shown here is derived from an EMBL/GenBank/DDBJ whole genome shotgun (WGS) entry which is preliminary data.</text>
</comment>
<keyword evidence="3" id="KW-1185">Reference proteome</keyword>
<sequence>MDISSFLIVHLLQHTAGVDSHRTRSRRRTAVASRRSPPLIVSSPSADTTPCLSPPPARRLVYVSRIDASSPSTRTYLRLRPSQRRNAIIHRRPPPRRFISVSRRVTSPPRRFGSMEKTLKKALALGMATDNIEENVHTISKKEFNVLIYYLFQYQKSFRKPADVSFEPMFEVDIRVDQNMERTKAESLKKRASDKVANIIVLYNILC</sequence>
<proteinExistence type="predicted"/>
<dbReference type="Proteomes" id="UP000325081">
    <property type="component" value="Unassembled WGS sequence"/>
</dbReference>
<gene>
    <name evidence="2" type="ORF">STAS_12549</name>
</gene>
<organism evidence="2 3">
    <name type="scientific">Striga asiatica</name>
    <name type="common">Asiatic witchweed</name>
    <name type="synonym">Buchnera asiatica</name>
    <dbReference type="NCBI Taxonomy" id="4170"/>
    <lineage>
        <taxon>Eukaryota</taxon>
        <taxon>Viridiplantae</taxon>
        <taxon>Streptophyta</taxon>
        <taxon>Embryophyta</taxon>
        <taxon>Tracheophyta</taxon>
        <taxon>Spermatophyta</taxon>
        <taxon>Magnoliopsida</taxon>
        <taxon>eudicotyledons</taxon>
        <taxon>Gunneridae</taxon>
        <taxon>Pentapetalae</taxon>
        <taxon>asterids</taxon>
        <taxon>lamiids</taxon>
        <taxon>Lamiales</taxon>
        <taxon>Orobanchaceae</taxon>
        <taxon>Buchnereae</taxon>
        <taxon>Striga</taxon>
    </lineage>
</organism>
<feature type="compositionally biased region" description="Polar residues" evidence="1">
    <location>
        <begin position="42"/>
        <end position="51"/>
    </location>
</feature>
<feature type="region of interest" description="Disordered" evidence="1">
    <location>
        <begin position="17"/>
        <end position="53"/>
    </location>
</feature>
<evidence type="ECO:0000313" key="3">
    <source>
        <dbReference type="Proteomes" id="UP000325081"/>
    </source>
</evidence>
<dbReference type="AlphaFoldDB" id="A0A5A7PTS0"/>
<evidence type="ECO:0000313" key="2">
    <source>
        <dbReference type="EMBL" id="GER36215.1"/>
    </source>
</evidence>
<name>A0A5A7PTS0_STRAF</name>
<reference evidence="3" key="1">
    <citation type="journal article" date="2019" name="Curr. Biol.">
        <title>Genome Sequence of Striga asiatica Provides Insight into the Evolution of Plant Parasitism.</title>
        <authorList>
            <person name="Yoshida S."/>
            <person name="Kim S."/>
            <person name="Wafula E.K."/>
            <person name="Tanskanen J."/>
            <person name="Kim Y.M."/>
            <person name="Honaas L."/>
            <person name="Yang Z."/>
            <person name="Spallek T."/>
            <person name="Conn C.E."/>
            <person name="Ichihashi Y."/>
            <person name="Cheong K."/>
            <person name="Cui S."/>
            <person name="Der J.P."/>
            <person name="Gundlach H."/>
            <person name="Jiao Y."/>
            <person name="Hori C."/>
            <person name="Ishida J.K."/>
            <person name="Kasahara H."/>
            <person name="Kiba T."/>
            <person name="Kim M.S."/>
            <person name="Koo N."/>
            <person name="Laohavisit A."/>
            <person name="Lee Y.H."/>
            <person name="Lumba S."/>
            <person name="McCourt P."/>
            <person name="Mortimer J.C."/>
            <person name="Mutuku J.M."/>
            <person name="Nomura T."/>
            <person name="Sasaki-Sekimoto Y."/>
            <person name="Seto Y."/>
            <person name="Wang Y."/>
            <person name="Wakatake T."/>
            <person name="Sakakibara H."/>
            <person name="Demura T."/>
            <person name="Yamaguchi S."/>
            <person name="Yoneyama K."/>
            <person name="Manabe R.I."/>
            <person name="Nelson D.C."/>
            <person name="Schulman A.H."/>
            <person name="Timko M.P."/>
            <person name="dePamphilis C.W."/>
            <person name="Choi D."/>
            <person name="Shirasu K."/>
        </authorList>
    </citation>
    <scope>NUCLEOTIDE SEQUENCE [LARGE SCALE GENOMIC DNA]</scope>
    <source>
        <strain evidence="3">cv. UVA1</strain>
    </source>
</reference>
<accession>A0A5A7PTS0</accession>